<keyword evidence="2" id="KW-0812">Transmembrane</keyword>
<accession>A0A506Y240</accession>
<dbReference type="OrthoDB" id="5123569at2"/>
<dbReference type="Pfam" id="PF11209">
    <property type="entry name" value="LmeA"/>
    <property type="match status" value="1"/>
</dbReference>
<evidence type="ECO:0000256" key="2">
    <source>
        <dbReference type="SAM" id="Phobius"/>
    </source>
</evidence>
<evidence type="ECO:0000313" key="3">
    <source>
        <dbReference type="EMBL" id="TPW75963.1"/>
    </source>
</evidence>
<dbReference type="EMBL" id="VHQG01000002">
    <property type="protein sequence ID" value="TPW75963.1"/>
    <property type="molecule type" value="Genomic_DNA"/>
</dbReference>
<feature type="compositionally biased region" description="Low complexity" evidence="1">
    <location>
        <begin position="15"/>
        <end position="44"/>
    </location>
</feature>
<sequence>MTDPADRPEGAPADSAASEPTAPTDPSASPASADTAAPSAPVESVAPLPPAVVESAASASPRPRRRGRRILIGVVAAVVVVLIALVVVAETAGRAVAAGVVRDKVVAALDQDPSSRVDVDLGGGSLVLQALGGEVDRVKVDLPEARVANVTGPLRLEAQGVPIRGGGAADSVTATFVVGKEQAAGFADYFQNAGFDSVVFAGDHVELGASLSLLGQRIPVAVDLSVGAAGGALVFTPTTVNLGGTAIDLADVADSPFGSALGKYLGPKTYCVNEQLPAGIGLQSAVMKGGDVTLRFGGRDVALAGGSAKGACS</sequence>
<evidence type="ECO:0000313" key="4">
    <source>
        <dbReference type="Proteomes" id="UP000316252"/>
    </source>
</evidence>
<keyword evidence="2" id="KW-0472">Membrane</keyword>
<dbReference type="Proteomes" id="UP000316252">
    <property type="component" value="Unassembled WGS sequence"/>
</dbReference>
<gene>
    <name evidence="3" type="ORF">FJ657_08995</name>
</gene>
<name>A0A506Y240_9MICO</name>
<protein>
    <submittedName>
        <fullName evidence="3">DUF2993 domain-containing protein</fullName>
    </submittedName>
</protein>
<feature type="region of interest" description="Disordered" evidence="1">
    <location>
        <begin position="1"/>
        <end position="44"/>
    </location>
</feature>
<dbReference type="InterPro" id="IPR021373">
    <property type="entry name" value="DUF2993"/>
</dbReference>
<keyword evidence="2" id="KW-1133">Transmembrane helix</keyword>
<dbReference type="AlphaFoldDB" id="A0A506Y240"/>
<reference evidence="3 4" key="1">
    <citation type="submission" date="2019-06" db="EMBL/GenBank/DDBJ databases">
        <authorList>
            <person name="Li F."/>
        </authorList>
    </citation>
    <scope>NUCLEOTIDE SEQUENCE [LARGE SCALE GENOMIC DNA]</scope>
    <source>
        <strain evidence="3 4">10F1D-1</strain>
    </source>
</reference>
<evidence type="ECO:0000256" key="1">
    <source>
        <dbReference type="SAM" id="MobiDB-lite"/>
    </source>
</evidence>
<organism evidence="3 4">
    <name type="scientific">Schumannella soli</name>
    <dbReference type="NCBI Taxonomy" id="2590779"/>
    <lineage>
        <taxon>Bacteria</taxon>
        <taxon>Bacillati</taxon>
        <taxon>Actinomycetota</taxon>
        <taxon>Actinomycetes</taxon>
        <taxon>Micrococcales</taxon>
        <taxon>Microbacteriaceae</taxon>
        <taxon>Schumannella</taxon>
    </lineage>
</organism>
<feature type="transmembrane region" description="Helical" evidence="2">
    <location>
        <begin position="70"/>
        <end position="89"/>
    </location>
</feature>
<comment type="caution">
    <text evidence="3">The sequence shown here is derived from an EMBL/GenBank/DDBJ whole genome shotgun (WGS) entry which is preliminary data.</text>
</comment>
<dbReference type="RefSeq" id="WP_141163321.1">
    <property type="nucleotide sequence ID" value="NZ_VHQG01000002.1"/>
</dbReference>
<proteinExistence type="predicted"/>
<keyword evidence="4" id="KW-1185">Reference proteome</keyword>